<keyword evidence="2" id="KW-0413">Isomerase</keyword>
<sequence>MVQSLRAAFYRGGTSKAVVFNSKDLPTDQALRDRIFLHVLGSPDPNGRQLDGLGGGLSSLSKVVIVGPSTHPDADVDYTFVQIAVRAPVADYGSTCGNMSSCVGPFAVREGFVTPTDETCQVRIHNTNTGQIYQAEFAVKDGAALEDGNFEIPGVSGSGAPIRLDFLNPGGAVTGALLPTGHEVDNIITGSGERFEVSLIDAANPVVFVRARDIGCTGHEAPETLDNNAELMHRMDEIRRAGGVAMGMATCAEEIPLSNPKVAMVAHPREFTSLDGRCNSADSHDIAVRLISMGNFHKAITLSGGMCVAVACKLEGSLPAQIGGDAKTIRVGNPSGVLPVDAEVEAIGPTQSARSATTFRTQRCIMSGAVHYPDDLLRKEIDTP</sequence>
<dbReference type="AlphaFoldDB" id="A0A1G5Q3F8"/>
<dbReference type="GO" id="GO:0016853">
    <property type="term" value="F:isomerase activity"/>
    <property type="evidence" value="ECO:0007669"/>
    <property type="project" value="UniProtKB-KW"/>
</dbReference>
<dbReference type="OrthoDB" id="9779763at2"/>
<proteinExistence type="inferred from homology"/>
<name>A0A1G5Q3F8_9RHOB</name>
<organism evidence="3 4">
    <name type="scientific">Epibacterium ulvae</name>
    <dbReference type="NCBI Taxonomy" id="1156985"/>
    <lineage>
        <taxon>Bacteria</taxon>
        <taxon>Pseudomonadati</taxon>
        <taxon>Pseudomonadota</taxon>
        <taxon>Alphaproteobacteria</taxon>
        <taxon>Rhodobacterales</taxon>
        <taxon>Roseobacteraceae</taxon>
        <taxon>Epibacterium</taxon>
    </lineage>
</organism>
<evidence type="ECO:0000313" key="3">
    <source>
        <dbReference type="EMBL" id="SCZ55931.1"/>
    </source>
</evidence>
<keyword evidence="4" id="KW-1185">Reference proteome</keyword>
<dbReference type="RefSeq" id="WP_090216869.1">
    <property type="nucleotide sequence ID" value="NZ_FMWG01000002.1"/>
</dbReference>
<dbReference type="EMBL" id="FMWG01000002">
    <property type="protein sequence ID" value="SCZ55931.1"/>
    <property type="molecule type" value="Genomic_DNA"/>
</dbReference>
<gene>
    <name evidence="3" type="ORF">SAMN04488118_102500</name>
</gene>
<dbReference type="InterPro" id="IPR007400">
    <property type="entry name" value="PrpF-like"/>
</dbReference>
<reference evidence="3 4" key="1">
    <citation type="submission" date="2016-10" db="EMBL/GenBank/DDBJ databases">
        <authorList>
            <person name="de Groot N.N."/>
        </authorList>
    </citation>
    <scope>NUCLEOTIDE SEQUENCE [LARGE SCALE GENOMIC DNA]</scope>
    <source>
        <strain evidence="3 4">U95</strain>
    </source>
</reference>
<protein>
    <recommendedName>
        <fullName evidence="5">PrpF family protein</fullName>
    </recommendedName>
</protein>
<dbReference type="SUPFAM" id="SSF54506">
    <property type="entry name" value="Diaminopimelate epimerase-like"/>
    <property type="match status" value="2"/>
</dbReference>
<dbReference type="PANTHER" id="PTHR43709">
    <property type="entry name" value="ACONITATE ISOMERASE-RELATED"/>
    <property type="match status" value="1"/>
</dbReference>
<dbReference type="Pfam" id="PF04303">
    <property type="entry name" value="PrpF"/>
    <property type="match status" value="1"/>
</dbReference>
<comment type="similarity">
    <text evidence="1">Belongs to the PrpF family.</text>
</comment>
<dbReference type="Proteomes" id="UP000198767">
    <property type="component" value="Unassembled WGS sequence"/>
</dbReference>
<evidence type="ECO:0000256" key="2">
    <source>
        <dbReference type="ARBA" id="ARBA00023235"/>
    </source>
</evidence>
<dbReference type="STRING" id="1156985.SAMN04488118_102500"/>
<evidence type="ECO:0000256" key="1">
    <source>
        <dbReference type="ARBA" id="ARBA00007673"/>
    </source>
</evidence>
<dbReference type="Gene3D" id="3.10.310.10">
    <property type="entry name" value="Diaminopimelate Epimerase, Chain A, domain 1"/>
    <property type="match status" value="2"/>
</dbReference>
<accession>A0A1G5Q3F8</accession>
<evidence type="ECO:0008006" key="5">
    <source>
        <dbReference type="Google" id="ProtNLM"/>
    </source>
</evidence>
<evidence type="ECO:0000313" key="4">
    <source>
        <dbReference type="Proteomes" id="UP000198767"/>
    </source>
</evidence>
<dbReference type="PANTHER" id="PTHR43709:SF2">
    <property type="entry name" value="DUF453 DOMAIN PROTEIN (AFU_ORTHOLOGUE AFUA_6G00360)"/>
    <property type="match status" value="1"/>
</dbReference>